<dbReference type="InterPro" id="IPR045886">
    <property type="entry name" value="ThiF/MoeB/HesA"/>
</dbReference>
<accession>A0A2K5N6D7</accession>
<dbReference type="Gene3D" id="3.40.50.720">
    <property type="entry name" value="NAD(P)-binding Rossmann-like Domain"/>
    <property type="match status" value="1"/>
</dbReference>
<keyword evidence="3" id="KW-1185">Reference proteome</keyword>
<evidence type="ECO:0000313" key="2">
    <source>
        <dbReference type="Ensembl" id="ENSCATP00000032895.1"/>
    </source>
</evidence>
<reference evidence="2" key="2">
    <citation type="submission" date="2025-09" db="UniProtKB">
        <authorList>
            <consortium name="Ensembl"/>
        </authorList>
    </citation>
    <scope>IDENTIFICATION</scope>
</reference>
<dbReference type="Bgee" id="ENSCATG00000039472">
    <property type="expression patterns" value="Expressed in frontal cortex and 1 other cell type or tissue"/>
</dbReference>
<dbReference type="AlphaFoldDB" id="A0A2K5N6D7"/>
<dbReference type="Ensembl" id="ENSCATT00000057166.1">
    <property type="protein sequence ID" value="ENSCATP00000032895.1"/>
    <property type="gene ID" value="ENSCATG00000039472.1"/>
</dbReference>
<dbReference type="GO" id="GO:0042292">
    <property type="term" value="F:URM1 activating enzyme activity"/>
    <property type="evidence" value="ECO:0007669"/>
    <property type="project" value="TreeGrafter"/>
</dbReference>
<dbReference type="GO" id="GO:0002143">
    <property type="term" value="P:tRNA wobble position uridine thiolation"/>
    <property type="evidence" value="ECO:0007669"/>
    <property type="project" value="TreeGrafter"/>
</dbReference>
<dbReference type="GeneTree" id="ENSGT00940000160847"/>
<protein>
    <recommendedName>
        <fullName evidence="1">THIF-type NAD/FAD binding fold domain-containing protein</fullName>
    </recommendedName>
</protein>
<dbReference type="GO" id="GO:0016779">
    <property type="term" value="F:nucleotidyltransferase activity"/>
    <property type="evidence" value="ECO:0007669"/>
    <property type="project" value="TreeGrafter"/>
</dbReference>
<dbReference type="Pfam" id="PF00899">
    <property type="entry name" value="ThiF"/>
    <property type="match status" value="1"/>
</dbReference>
<evidence type="ECO:0000259" key="1">
    <source>
        <dbReference type="Pfam" id="PF00899"/>
    </source>
</evidence>
<dbReference type="GO" id="GO:0005737">
    <property type="term" value="C:cytoplasm"/>
    <property type="evidence" value="ECO:0007669"/>
    <property type="project" value="TreeGrafter"/>
</dbReference>
<feature type="domain" description="THIF-type NAD/FAD binding fold" evidence="1">
    <location>
        <begin position="79"/>
        <end position="280"/>
    </location>
</feature>
<dbReference type="InterPro" id="IPR000594">
    <property type="entry name" value="ThiF_NAD_FAD-bd"/>
</dbReference>
<proteinExistence type="predicted"/>
<dbReference type="InterPro" id="IPR035985">
    <property type="entry name" value="Ubiquitin-activating_enz"/>
</dbReference>
<organism evidence="2 3">
    <name type="scientific">Cercocebus atys</name>
    <name type="common">Sooty mangabey</name>
    <name type="synonym">Cercocebus torquatus atys</name>
    <dbReference type="NCBI Taxonomy" id="9531"/>
    <lineage>
        <taxon>Eukaryota</taxon>
        <taxon>Metazoa</taxon>
        <taxon>Chordata</taxon>
        <taxon>Craniata</taxon>
        <taxon>Vertebrata</taxon>
        <taxon>Euteleostomi</taxon>
        <taxon>Mammalia</taxon>
        <taxon>Eutheria</taxon>
        <taxon>Euarchontoglires</taxon>
        <taxon>Primates</taxon>
        <taxon>Haplorrhini</taxon>
        <taxon>Catarrhini</taxon>
        <taxon>Cercopithecidae</taxon>
        <taxon>Cercopithecinae</taxon>
        <taxon>Cercocebus</taxon>
    </lineage>
</organism>
<dbReference type="GO" id="GO:0032447">
    <property type="term" value="P:protein urmylation"/>
    <property type="evidence" value="ECO:0007669"/>
    <property type="project" value="TreeGrafter"/>
</dbReference>
<dbReference type="SUPFAM" id="SSF69572">
    <property type="entry name" value="Activating enzymes of the ubiquitin-like proteins"/>
    <property type="match status" value="1"/>
</dbReference>
<reference evidence="2" key="1">
    <citation type="submission" date="2025-08" db="UniProtKB">
        <authorList>
            <consortium name="Ensembl"/>
        </authorList>
    </citation>
    <scope>IDENTIFICATION</scope>
</reference>
<evidence type="ECO:0000313" key="3">
    <source>
        <dbReference type="Proteomes" id="UP000233060"/>
    </source>
</evidence>
<dbReference type="InterPro" id="IPR036873">
    <property type="entry name" value="Rhodanese-like_dom_sf"/>
</dbReference>
<dbReference type="Gene3D" id="3.40.250.10">
    <property type="entry name" value="Rhodanese-like domain"/>
    <property type="match status" value="1"/>
</dbReference>
<dbReference type="CDD" id="cd00757">
    <property type="entry name" value="ThiF_MoeB_HesA_family"/>
    <property type="match status" value="1"/>
</dbReference>
<dbReference type="Proteomes" id="UP000233060">
    <property type="component" value="Unassembled WGS sequence"/>
</dbReference>
<sequence length="419" mass="45730">MESRTRKNQEILPLQTEVVQCEEELNSLKQKLAAALLAEQEPQPERVVPVSPLPPKSALSRDEILRYSRQSMLSELGVHGHVLVVRCGGLRCPLAQYLAAAGVGRFGLVDYDVVEMSNLAHQVLHGEALAGQAKAASAAASRRCLSLAALMPATTLDPVRRYDVVADFSDNVPTRYLVNDACVPAGCALRFEGRITVYHYDGGPCYRCIFPQPPPAETVTNCADRRMLRVVTGVPGCLQALEVLNIAASLGPSHSGGLLLFDALRGHFCCIRLRSRRFDCAACGKWPAVTALLDYKAFCGSSATNKCHSLQLLKEVWEGKQGTQEGAAVPIYVIYRLGNESQKAVKILQASSANIVGDLMAWAAPNDGTLPQYEGDWYSLMGKKCMVIIPQRYIYLRFLVIYIGAGDSTVSVNTWTPFL</sequence>
<dbReference type="PANTHER" id="PTHR10953">
    <property type="entry name" value="UBIQUITIN-ACTIVATING ENZYME E1"/>
    <property type="match status" value="1"/>
</dbReference>
<dbReference type="GO" id="GO:0004792">
    <property type="term" value="F:thiosulfate-cyanide sulfurtransferase activity"/>
    <property type="evidence" value="ECO:0007669"/>
    <property type="project" value="TreeGrafter"/>
</dbReference>
<dbReference type="PANTHER" id="PTHR10953:SF102">
    <property type="entry name" value="ADENYLYLTRANSFERASE AND SULFURTRANSFERASE MOCS3"/>
    <property type="match status" value="1"/>
</dbReference>
<name>A0A2K5N6D7_CERAT</name>
<dbReference type="STRING" id="9531.ENSCATP00000032895"/>